<dbReference type="PROSITE" id="PS50110">
    <property type="entry name" value="RESPONSE_REGULATORY"/>
    <property type="match status" value="1"/>
</dbReference>
<proteinExistence type="predicted"/>
<dbReference type="PANTHER" id="PTHR37299:SF1">
    <property type="entry name" value="STAGE 0 SPORULATION PROTEIN A HOMOLOG"/>
    <property type="match status" value="1"/>
</dbReference>
<dbReference type="PROSITE" id="PS50930">
    <property type="entry name" value="HTH_LYTTR"/>
    <property type="match status" value="1"/>
</dbReference>
<dbReference type="RefSeq" id="WP_269478693.1">
    <property type="nucleotide sequence ID" value="NZ_JAOSHN010000008.1"/>
</dbReference>
<feature type="domain" description="Response regulatory" evidence="4">
    <location>
        <begin position="2"/>
        <end position="116"/>
    </location>
</feature>
<dbReference type="SMART" id="SM00448">
    <property type="entry name" value="REC"/>
    <property type="match status" value="1"/>
</dbReference>
<sequence length="233" mass="27430">MRIAICEDNEKDTRRLVQMIGVDHSCELYTSGEKLILDMEELSLRFDLYLLDIFLEDDENGIHLAGNIRSMDEEALICFVSTSDDFYRQAYDLYVFQYLIKPVEQQDMDRLLQRAEHQIKKNKGRAVIFERYGKPYAIPYQKLLYIASRGHNLLYKCKDGSEYSSGGKLNEIAEALDPGIFFRCHQSFIVNMYNVDDMQQNIFLCGGEEIPISRPYYQQAKERYRRALFEEFD</sequence>
<dbReference type="AlphaFoldDB" id="A0A9J6QXH0"/>
<keyword evidence="6" id="KW-0238">DNA-binding</keyword>
<dbReference type="GO" id="GO:0003677">
    <property type="term" value="F:DNA binding"/>
    <property type="evidence" value="ECO:0007669"/>
    <property type="project" value="UniProtKB-KW"/>
</dbReference>
<accession>A0A9J6QXH0</accession>
<comment type="function">
    <text evidence="2">May play the central regulatory role in sporulation. It may be an element of the effector pathway responsible for the activation of sporulation genes in response to nutritional stress. Spo0A may act in concert with spo0H (a sigma factor) to control the expression of some genes that are critical to the sporulation process.</text>
</comment>
<evidence type="ECO:0000259" key="5">
    <source>
        <dbReference type="PROSITE" id="PS50930"/>
    </source>
</evidence>
<dbReference type="InterPro" id="IPR007492">
    <property type="entry name" value="LytTR_DNA-bd_dom"/>
</dbReference>
<name>A0A9J6QXH0_9FIRM</name>
<keyword evidence="7" id="KW-1185">Reference proteome</keyword>
<dbReference type="GO" id="GO:0000156">
    <property type="term" value="F:phosphorelay response regulator activity"/>
    <property type="evidence" value="ECO:0007669"/>
    <property type="project" value="InterPro"/>
</dbReference>
<dbReference type="SMART" id="SM00850">
    <property type="entry name" value="LytTR"/>
    <property type="match status" value="1"/>
</dbReference>
<organism evidence="6 7">
    <name type="scientific">Hominibacterium faecale</name>
    <dbReference type="NCBI Taxonomy" id="2839743"/>
    <lineage>
        <taxon>Bacteria</taxon>
        <taxon>Bacillati</taxon>
        <taxon>Bacillota</taxon>
        <taxon>Clostridia</taxon>
        <taxon>Peptostreptococcales</taxon>
        <taxon>Anaerovoracaceae</taxon>
        <taxon>Hominibacterium</taxon>
    </lineage>
</organism>
<dbReference type="SUPFAM" id="SSF52172">
    <property type="entry name" value="CheY-like"/>
    <property type="match status" value="1"/>
</dbReference>
<dbReference type="InterPro" id="IPR001789">
    <property type="entry name" value="Sig_transdc_resp-reg_receiver"/>
</dbReference>
<reference evidence="6" key="1">
    <citation type="submission" date="2022-09" db="EMBL/GenBank/DDBJ databases">
        <title>Culturomic study of gut microbiota in children with autism spectrum disorder.</title>
        <authorList>
            <person name="Efimov B.A."/>
            <person name="Chaplin A.V."/>
            <person name="Sokolova S.R."/>
            <person name="Pikina A.P."/>
            <person name="Korzhanova M."/>
            <person name="Belova V."/>
            <person name="Korostin D."/>
        </authorList>
    </citation>
    <scope>NUCLEOTIDE SEQUENCE</scope>
    <source>
        <strain evidence="6">ASD5510</strain>
    </source>
</reference>
<dbReference type="PANTHER" id="PTHR37299">
    <property type="entry name" value="TRANSCRIPTIONAL REGULATOR-RELATED"/>
    <property type="match status" value="1"/>
</dbReference>
<protein>
    <recommendedName>
        <fullName evidence="1">Stage 0 sporulation protein A homolog</fullName>
    </recommendedName>
</protein>
<evidence type="ECO:0000256" key="3">
    <source>
        <dbReference type="PROSITE-ProRule" id="PRU00169"/>
    </source>
</evidence>
<dbReference type="InterPro" id="IPR011006">
    <property type="entry name" value="CheY-like_superfamily"/>
</dbReference>
<feature type="modified residue" description="4-aspartylphosphate" evidence="3">
    <location>
        <position position="52"/>
    </location>
</feature>
<dbReference type="Gene3D" id="3.40.50.2300">
    <property type="match status" value="1"/>
</dbReference>
<dbReference type="Gene3D" id="2.40.50.1020">
    <property type="entry name" value="LytTr DNA-binding domain"/>
    <property type="match status" value="1"/>
</dbReference>
<keyword evidence="3" id="KW-0597">Phosphoprotein</keyword>
<evidence type="ECO:0000256" key="1">
    <source>
        <dbReference type="ARBA" id="ARBA00018672"/>
    </source>
</evidence>
<evidence type="ECO:0000313" key="7">
    <source>
        <dbReference type="Proteomes" id="UP001065549"/>
    </source>
</evidence>
<evidence type="ECO:0000259" key="4">
    <source>
        <dbReference type="PROSITE" id="PS50110"/>
    </source>
</evidence>
<feature type="domain" description="HTH LytTR-type" evidence="5">
    <location>
        <begin position="127"/>
        <end position="226"/>
    </location>
</feature>
<comment type="caution">
    <text evidence="6">The sequence shown here is derived from an EMBL/GenBank/DDBJ whole genome shotgun (WGS) entry which is preliminary data.</text>
</comment>
<evidence type="ECO:0000313" key="6">
    <source>
        <dbReference type="EMBL" id="MCU7380136.1"/>
    </source>
</evidence>
<dbReference type="InterPro" id="IPR046947">
    <property type="entry name" value="LytR-like"/>
</dbReference>
<dbReference type="EMBL" id="JAOSHN010000008">
    <property type="protein sequence ID" value="MCU7380136.1"/>
    <property type="molecule type" value="Genomic_DNA"/>
</dbReference>
<evidence type="ECO:0000256" key="2">
    <source>
        <dbReference type="ARBA" id="ARBA00024867"/>
    </source>
</evidence>
<dbReference type="Pfam" id="PF00072">
    <property type="entry name" value="Response_reg"/>
    <property type="match status" value="1"/>
</dbReference>
<dbReference type="Proteomes" id="UP001065549">
    <property type="component" value="Unassembled WGS sequence"/>
</dbReference>
<gene>
    <name evidence="6" type="ORF">OBO34_17515</name>
</gene>
<dbReference type="Pfam" id="PF04397">
    <property type="entry name" value="LytTR"/>
    <property type="match status" value="1"/>
</dbReference>